<keyword evidence="7 11" id="KW-1133">Transmembrane helix</keyword>
<evidence type="ECO:0000313" key="13">
    <source>
        <dbReference type="EMBL" id="OBA26917.1"/>
    </source>
</evidence>
<organism evidence="13 14">
    <name type="scientific">Hanseniaspora valbyensis NRRL Y-1626</name>
    <dbReference type="NCBI Taxonomy" id="766949"/>
    <lineage>
        <taxon>Eukaryota</taxon>
        <taxon>Fungi</taxon>
        <taxon>Dikarya</taxon>
        <taxon>Ascomycota</taxon>
        <taxon>Saccharomycotina</taxon>
        <taxon>Saccharomycetes</taxon>
        <taxon>Saccharomycodales</taxon>
        <taxon>Saccharomycodaceae</taxon>
        <taxon>Hanseniaspora</taxon>
    </lineage>
</organism>
<dbReference type="Pfam" id="PF01644">
    <property type="entry name" value="Chitin_synth_1"/>
    <property type="match status" value="1"/>
</dbReference>
<dbReference type="InterPro" id="IPR029044">
    <property type="entry name" value="Nucleotide-diphossugar_trans"/>
</dbReference>
<evidence type="ECO:0000256" key="6">
    <source>
        <dbReference type="ARBA" id="ARBA00022692"/>
    </source>
</evidence>
<dbReference type="InterPro" id="IPR004835">
    <property type="entry name" value="Chitin_synth"/>
</dbReference>
<evidence type="ECO:0000259" key="12">
    <source>
        <dbReference type="Pfam" id="PF08407"/>
    </source>
</evidence>
<keyword evidence="4" id="KW-0328">Glycosyltransferase</keyword>
<dbReference type="Pfam" id="PF08407">
    <property type="entry name" value="Chitin_synth_1N"/>
    <property type="match status" value="1"/>
</dbReference>
<feature type="domain" description="Chitin synthase N-terminal" evidence="12">
    <location>
        <begin position="326"/>
        <end position="399"/>
    </location>
</feature>
<evidence type="ECO:0000256" key="3">
    <source>
        <dbReference type="ARBA" id="ARBA00022475"/>
    </source>
</evidence>
<comment type="caution">
    <text evidence="13">The sequence shown here is derived from an EMBL/GenBank/DDBJ whole genome shotgun (WGS) entry which is preliminary data.</text>
</comment>
<evidence type="ECO:0000256" key="9">
    <source>
        <dbReference type="ARBA" id="ARBA00023316"/>
    </source>
</evidence>
<dbReference type="OrthoDB" id="26569at2759"/>
<accession>A0A1B7TDY2</accession>
<feature type="transmembrane region" description="Helical" evidence="11">
    <location>
        <begin position="750"/>
        <end position="770"/>
    </location>
</feature>
<dbReference type="GO" id="GO:0004100">
    <property type="term" value="F:chitin synthase activity"/>
    <property type="evidence" value="ECO:0007669"/>
    <property type="project" value="UniProtKB-EC"/>
</dbReference>
<dbReference type="EC" id="2.4.1.16" evidence="2"/>
<keyword evidence="14" id="KW-1185">Reference proteome</keyword>
<keyword evidence="3" id="KW-1003">Cell membrane</keyword>
<name>A0A1B7TDY2_9ASCO</name>
<dbReference type="AlphaFoldDB" id="A0A1B7TDY2"/>
<dbReference type="GO" id="GO:0005886">
    <property type="term" value="C:plasma membrane"/>
    <property type="evidence" value="ECO:0007669"/>
    <property type="project" value="UniProtKB-SubCell"/>
</dbReference>
<dbReference type="PANTHER" id="PTHR22914:SF9">
    <property type="entry name" value="CHITIN SYNTHASE 1"/>
    <property type="match status" value="1"/>
</dbReference>
<protein>
    <recommendedName>
        <fullName evidence="2">chitin synthase</fullName>
        <ecNumber evidence="2">2.4.1.16</ecNumber>
    </recommendedName>
</protein>
<dbReference type="CDD" id="cd04190">
    <property type="entry name" value="Chitin_synth_C"/>
    <property type="match status" value="1"/>
</dbReference>
<feature type="compositionally biased region" description="Low complexity" evidence="10">
    <location>
        <begin position="307"/>
        <end position="317"/>
    </location>
</feature>
<evidence type="ECO:0000256" key="1">
    <source>
        <dbReference type="ARBA" id="ARBA00004651"/>
    </source>
</evidence>
<evidence type="ECO:0000256" key="10">
    <source>
        <dbReference type="SAM" id="MobiDB-lite"/>
    </source>
</evidence>
<keyword evidence="8 11" id="KW-0472">Membrane</keyword>
<gene>
    <name evidence="13" type="ORF">HANVADRAFT_52703</name>
</gene>
<dbReference type="PANTHER" id="PTHR22914">
    <property type="entry name" value="CHITIN SYNTHASE"/>
    <property type="match status" value="1"/>
</dbReference>
<evidence type="ECO:0000256" key="2">
    <source>
        <dbReference type="ARBA" id="ARBA00012543"/>
    </source>
</evidence>
<dbReference type="GO" id="GO:0071555">
    <property type="term" value="P:cell wall organization"/>
    <property type="evidence" value="ECO:0007669"/>
    <property type="project" value="UniProtKB-KW"/>
</dbReference>
<evidence type="ECO:0000313" key="14">
    <source>
        <dbReference type="Proteomes" id="UP000092321"/>
    </source>
</evidence>
<proteinExistence type="predicted"/>
<evidence type="ECO:0000256" key="8">
    <source>
        <dbReference type="ARBA" id="ARBA00023136"/>
    </source>
</evidence>
<feature type="transmembrane region" description="Helical" evidence="11">
    <location>
        <begin position="995"/>
        <end position="1012"/>
    </location>
</feature>
<comment type="subcellular location">
    <subcellularLocation>
        <location evidence="1">Cell membrane</location>
        <topology evidence="1">Multi-pass membrane protein</topology>
    </subcellularLocation>
</comment>
<feature type="transmembrane region" description="Helical" evidence="11">
    <location>
        <begin position="867"/>
        <end position="886"/>
    </location>
</feature>
<feature type="transmembrane region" description="Helical" evidence="11">
    <location>
        <begin position="1044"/>
        <end position="1069"/>
    </location>
</feature>
<dbReference type="EMBL" id="LXPE01000012">
    <property type="protein sequence ID" value="OBA26917.1"/>
    <property type="molecule type" value="Genomic_DNA"/>
</dbReference>
<keyword evidence="5" id="KW-0808">Transferase</keyword>
<feature type="compositionally biased region" description="Basic and acidic residues" evidence="10">
    <location>
        <begin position="295"/>
        <end position="306"/>
    </location>
</feature>
<evidence type="ECO:0000256" key="11">
    <source>
        <dbReference type="SAM" id="Phobius"/>
    </source>
</evidence>
<dbReference type="InterPro" id="IPR013616">
    <property type="entry name" value="Chitin_synth_N"/>
</dbReference>
<feature type="transmembrane region" description="Helical" evidence="11">
    <location>
        <begin position="816"/>
        <end position="840"/>
    </location>
</feature>
<evidence type="ECO:0000256" key="7">
    <source>
        <dbReference type="ARBA" id="ARBA00022989"/>
    </source>
</evidence>
<feature type="compositionally biased region" description="Acidic residues" evidence="10">
    <location>
        <begin position="285"/>
        <end position="294"/>
    </location>
</feature>
<dbReference type="GO" id="GO:0006031">
    <property type="term" value="P:chitin biosynthetic process"/>
    <property type="evidence" value="ECO:0007669"/>
    <property type="project" value="TreeGrafter"/>
</dbReference>
<feature type="transmembrane region" description="Helical" evidence="11">
    <location>
        <begin position="782"/>
        <end position="804"/>
    </location>
</feature>
<evidence type="ECO:0000256" key="5">
    <source>
        <dbReference type="ARBA" id="ARBA00022679"/>
    </source>
</evidence>
<keyword evidence="6 11" id="KW-0812">Transmembrane</keyword>
<feature type="region of interest" description="Disordered" evidence="10">
    <location>
        <begin position="285"/>
        <end position="323"/>
    </location>
</feature>
<dbReference type="GO" id="GO:0030428">
    <property type="term" value="C:cell septum"/>
    <property type="evidence" value="ECO:0007669"/>
    <property type="project" value="TreeGrafter"/>
</dbReference>
<dbReference type="Proteomes" id="UP000092321">
    <property type="component" value="Unassembled WGS sequence"/>
</dbReference>
<keyword evidence="9" id="KW-0961">Cell wall biogenesis/degradation</keyword>
<evidence type="ECO:0000256" key="4">
    <source>
        <dbReference type="ARBA" id="ARBA00022676"/>
    </source>
</evidence>
<dbReference type="SUPFAM" id="SSF53448">
    <property type="entry name" value="Nucleotide-diphospho-sugar transferases"/>
    <property type="match status" value="1"/>
</dbReference>
<reference evidence="14" key="1">
    <citation type="journal article" date="2016" name="Proc. Natl. Acad. Sci. U.S.A.">
        <title>Comparative genomics of biotechnologically important yeasts.</title>
        <authorList>
            <person name="Riley R."/>
            <person name="Haridas S."/>
            <person name="Wolfe K.H."/>
            <person name="Lopes M.R."/>
            <person name="Hittinger C.T."/>
            <person name="Goeker M."/>
            <person name="Salamov A.A."/>
            <person name="Wisecaver J.H."/>
            <person name="Long T.M."/>
            <person name="Calvey C.H."/>
            <person name="Aerts A.L."/>
            <person name="Barry K.W."/>
            <person name="Choi C."/>
            <person name="Clum A."/>
            <person name="Coughlan A.Y."/>
            <person name="Deshpande S."/>
            <person name="Douglass A.P."/>
            <person name="Hanson S.J."/>
            <person name="Klenk H.-P."/>
            <person name="LaButti K.M."/>
            <person name="Lapidus A."/>
            <person name="Lindquist E.A."/>
            <person name="Lipzen A.M."/>
            <person name="Meier-Kolthoff J.P."/>
            <person name="Ohm R.A."/>
            <person name="Otillar R.P."/>
            <person name="Pangilinan J.L."/>
            <person name="Peng Y."/>
            <person name="Rokas A."/>
            <person name="Rosa C.A."/>
            <person name="Scheuner C."/>
            <person name="Sibirny A.A."/>
            <person name="Slot J.C."/>
            <person name="Stielow J.B."/>
            <person name="Sun H."/>
            <person name="Kurtzman C.P."/>
            <person name="Blackwell M."/>
            <person name="Grigoriev I.V."/>
            <person name="Jeffries T.W."/>
        </authorList>
    </citation>
    <scope>NUCLEOTIDE SEQUENCE [LARGE SCALE GENOMIC DNA]</scope>
    <source>
        <strain evidence="14">NRRL Y-1626</strain>
    </source>
</reference>
<sequence length="1079" mass="124370">MSAPLKNNANYDDFLNIYSNNTDDNNKNNHTYVPQHHDEEMFHEEQSMDNIDFEDNPNNDMGLNNENYMNNLKIVHSDPFNSNQNSIHISKTRSSDKSEKEIQEIDYNAKRMASSARLISSGYQYDDNDYSHYNTAGALVSPNQGDYGQQHTPQSPFQDLEMGKYHTEHDNESIILDTQGDEYPINSYLRRNGTMSNPYRDNKAYHDVWIRNEGPLMNYDPFQQQHYHRPPPRPLPQVPEIKVNENGFMNPQQEYDHQDLGMNNEFFNDDLEDRDMEKQGMPMIEEELVDEDEKSFDNETTEDKEYYTNNSDSNSTDGNMSRNKSTSKRFLLENGNFVFDCPLSTSLINEYYKSVENPLHVSNEFKFMRYQAVTCQPHEFAFNNFVLRQQKFMNPRVTELMIVITMYNEDDFLLGRTLKGVFDNIRHMLKKTNSSFWGPDAWKKIVVTVVSDGRTKINPRARALMSALGCYQDGFAKSEINGQEVITHLYEHTSKVNIEEINSDGTVKLKCDQTSIPVQFLFCLKEQNQKKINSHRWAIEAFADVLKPNVICLLDAGTMPGKTSIYNLWKEFKNPQVGGACGEIKVDVGHFGKNLVNPLVAAQNFEYKMSNILDKTTESCFGYISVLPGAFSAYRYQALLGEPLEKYFHGESEDIKLFESNMYLAEDRILCFEIITKKDYNWILKYCKDSYASTDVPDRIPEFILQRRRWMNGSFFAALYSFVHFGKIWTSGQRVGRKILLTIEIFYMGFQTLVSWFSLSSFFLVFRILTLSLSVTFPNISAFNYLAVIFLWIYGFSVLATFILALGNRPMGTHTFYFVVFVFFAILMVYTIFAAIYLTVNTIQTIVADKATITFKNLLSNSQFRDLVVSMGSTYVLYILSSIAYLQPWHVVTSFVQYLLISPSYINVLNIYAFSNLHDITWGTKGAVKGTFLGKVETKTDGTVQTEIPINAREIETNFRLYNDMLAVKEEELKVVKPQNSDEAKQSYYATVRSLVLILWISSNFAIIAVILELGGYKQYKAIKSTHANDYTETAQIITTRATIYFAIILWVVAFLAAVRAIGCSFYLVSRFFGKFRRS</sequence>